<feature type="compositionally biased region" description="Polar residues" evidence="1">
    <location>
        <begin position="99"/>
        <end position="109"/>
    </location>
</feature>
<name>A0A9N8EUG8_9STRA</name>
<gene>
    <name evidence="2" type="ORF">SEMRO_1657_G289090.1</name>
    <name evidence="3" type="ORF">SEMRO_1657_G289100.1</name>
</gene>
<feature type="region of interest" description="Disordered" evidence="1">
    <location>
        <begin position="89"/>
        <end position="123"/>
    </location>
</feature>
<keyword evidence="4" id="KW-1185">Reference proteome</keyword>
<evidence type="ECO:0000313" key="4">
    <source>
        <dbReference type="Proteomes" id="UP001153069"/>
    </source>
</evidence>
<reference evidence="2" key="1">
    <citation type="submission" date="2020-06" db="EMBL/GenBank/DDBJ databases">
        <authorList>
            <consortium name="Plant Systems Biology data submission"/>
        </authorList>
    </citation>
    <scope>NUCLEOTIDE SEQUENCE</scope>
    <source>
        <strain evidence="2">D6</strain>
    </source>
</reference>
<comment type="caution">
    <text evidence="2">The sequence shown here is derived from an EMBL/GenBank/DDBJ whole genome shotgun (WGS) entry which is preliminary data.</text>
</comment>
<feature type="region of interest" description="Disordered" evidence="1">
    <location>
        <begin position="225"/>
        <end position="248"/>
    </location>
</feature>
<feature type="compositionally biased region" description="Polar residues" evidence="1">
    <location>
        <begin position="169"/>
        <end position="185"/>
    </location>
</feature>
<dbReference type="EMBL" id="CAICTM010001655">
    <property type="protein sequence ID" value="CAB9525299.1"/>
    <property type="molecule type" value="Genomic_DNA"/>
</dbReference>
<feature type="compositionally biased region" description="Low complexity" evidence="1">
    <location>
        <begin position="229"/>
        <end position="245"/>
    </location>
</feature>
<evidence type="ECO:0000313" key="3">
    <source>
        <dbReference type="EMBL" id="CAB9525300.1"/>
    </source>
</evidence>
<protein>
    <submittedName>
        <fullName evidence="2">Uncharacterized protein</fullName>
    </submittedName>
</protein>
<dbReference type="EMBL" id="CAICTM010001655">
    <property type="protein sequence ID" value="CAB9525300.1"/>
    <property type="molecule type" value="Genomic_DNA"/>
</dbReference>
<feature type="region of interest" description="Disordered" evidence="1">
    <location>
        <begin position="164"/>
        <end position="203"/>
    </location>
</feature>
<organism evidence="2 4">
    <name type="scientific">Seminavis robusta</name>
    <dbReference type="NCBI Taxonomy" id="568900"/>
    <lineage>
        <taxon>Eukaryota</taxon>
        <taxon>Sar</taxon>
        <taxon>Stramenopiles</taxon>
        <taxon>Ochrophyta</taxon>
        <taxon>Bacillariophyta</taxon>
        <taxon>Bacillariophyceae</taxon>
        <taxon>Bacillariophycidae</taxon>
        <taxon>Naviculales</taxon>
        <taxon>Naviculaceae</taxon>
        <taxon>Seminavis</taxon>
    </lineage>
</organism>
<dbReference type="AlphaFoldDB" id="A0A9N8EUG8"/>
<accession>A0A9N8EUG8</accession>
<evidence type="ECO:0000256" key="1">
    <source>
        <dbReference type="SAM" id="MobiDB-lite"/>
    </source>
</evidence>
<dbReference type="Proteomes" id="UP001153069">
    <property type="component" value="Unassembled WGS sequence"/>
</dbReference>
<proteinExistence type="predicted"/>
<sequence>MENKNRVPSENGAYEAAANGMLDSNQAARGDGRMNRAVAFKLEDPHLSLEMALRMGGFQYPTDATAKTVDGEGITLRQRKNQLIRRVRKANKLEGVAGSQKSSPGSTHPKQAAKPNAASATGGSSSLSFPASACFSSFSTISTNHDLYQNTNIFASRPVNHPFHHATGTLHQNSQLDTASGTQAAKCNESRDPPINSCSTSSNKAQRTQSLLKCDEDCIEQDAKPTAVSSQGSSSLSQHTSASFSPFPDVVPKNREVYHHVSASLPGSHGPMHHNVNQATLQHDSRVGATHEVNSFNLDDYESQDPRVKLGLTIFSEELHSSVYPRAMQMAGFSEEEARETSSKFHQFASVAWARESERLLGILNDHS</sequence>
<evidence type="ECO:0000313" key="2">
    <source>
        <dbReference type="EMBL" id="CAB9525299.1"/>
    </source>
</evidence>